<evidence type="ECO:0008006" key="4">
    <source>
        <dbReference type="Google" id="ProtNLM"/>
    </source>
</evidence>
<dbReference type="Pfam" id="PF07136">
    <property type="entry name" value="DUF1385"/>
    <property type="match status" value="1"/>
</dbReference>
<dbReference type="OrthoDB" id="5242995at2"/>
<evidence type="ECO:0000313" key="2">
    <source>
        <dbReference type="EMBL" id="KYD10210.1"/>
    </source>
</evidence>
<dbReference type="PANTHER" id="PTHR42867">
    <property type="entry name" value="MEMBRANE PROTEIN-RELATED"/>
    <property type="match status" value="1"/>
</dbReference>
<evidence type="ECO:0000256" key="1">
    <source>
        <dbReference type="SAM" id="Phobius"/>
    </source>
</evidence>
<dbReference type="PATRIC" id="fig|46224.3.peg.1263"/>
<dbReference type="STRING" id="46224.B4102_0394"/>
<comment type="caution">
    <text evidence="2">The sequence shown here is derived from an EMBL/GenBank/DDBJ whole genome shotgun (WGS) entry which is preliminary data.</text>
</comment>
<accession>A0A150LDA9</accession>
<dbReference type="EMBL" id="LQYN01000016">
    <property type="protein sequence ID" value="KYD10210.1"/>
    <property type="molecule type" value="Genomic_DNA"/>
</dbReference>
<evidence type="ECO:0000313" key="3">
    <source>
        <dbReference type="Proteomes" id="UP000075666"/>
    </source>
</evidence>
<feature type="transmembrane region" description="Helical" evidence="1">
    <location>
        <begin position="109"/>
        <end position="128"/>
    </location>
</feature>
<proteinExistence type="predicted"/>
<dbReference type="RefSeq" id="WP_066227944.1">
    <property type="nucleotide sequence ID" value="NZ_JALKTV010000016.1"/>
</dbReference>
<dbReference type="Proteomes" id="UP000075666">
    <property type="component" value="Unassembled WGS sequence"/>
</dbReference>
<reference evidence="2 3" key="1">
    <citation type="submission" date="2016-01" db="EMBL/GenBank/DDBJ databases">
        <title>Genome Sequences of Twelve Sporeforming Bacillus Species Isolated from Foods.</title>
        <authorList>
            <person name="Berendsen E.M."/>
            <person name="Wells-Bennik M.H."/>
            <person name="Krawcyk A.O."/>
            <person name="De Jong A."/>
            <person name="Holsappel S."/>
            <person name="Eijlander R.T."/>
            <person name="Kuipers O.P."/>
        </authorList>
    </citation>
    <scope>NUCLEOTIDE SEQUENCE [LARGE SCALE GENOMIC DNA]</scope>
    <source>
        <strain evidence="2 3">B4102</strain>
    </source>
</reference>
<keyword evidence="3" id="KW-1185">Reference proteome</keyword>
<dbReference type="AlphaFoldDB" id="A0A150LDA9"/>
<name>A0A150LDA9_9BACI</name>
<dbReference type="InterPro" id="IPR010787">
    <property type="entry name" value="DUF1385"/>
</dbReference>
<gene>
    <name evidence="2" type="ORF">B4102_0394</name>
</gene>
<dbReference type="PANTHER" id="PTHR42867:SF1">
    <property type="entry name" value="MEMBRANE PROTEIN-RELATED"/>
    <property type="match status" value="1"/>
</dbReference>
<feature type="transmembrane region" description="Helical" evidence="1">
    <location>
        <begin position="166"/>
        <end position="184"/>
    </location>
</feature>
<organism evidence="2 3">
    <name type="scientific">Heyndrickxia sporothermodurans</name>
    <dbReference type="NCBI Taxonomy" id="46224"/>
    <lineage>
        <taxon>Bacteria</taxon>
        <taxon>Bacillati</taxon>
        <taxon>Bacillota</taxon>
        <taxon>Bacilli</taxon>
        <taxon>Bacillales</taxon>
        <taxon>Bacillaceae</taxon>
        <taxon>Heyndrickxia</taxon>
    </lineage>
</organism>
<feature type="transmembrane region" description="Helical" evidence="1">
    <location>
        <begin position="78"/>
        <end position="97"/>
    </location>
</feature>
<sequence length="264" mass="30843">MNYGGRAHLNGVTFRSNDVTVTAKRINNIIEVIDDVDFDEYEYIENHGFDFEYFISKIPFIRGVWNFYSSLFTSLKKFLLIICISLIVTFLLSYFSLINLGTKEYSFNVPVELIIPSIVLILTIYIRFTEVSKYHAAEHMVANCYDQGKKLNLLNVQKQSRVHESCGTNLVTFVLTVFIIFLFIPRINDINVLLLLILSYSIAYELFIVENKMLIKFFKPIYIIGYVFQYLFFTSKPKKEHLKVALAAFNRMIKLQNEIDKLIK</sequence>
<keyword evidence="1" id="KW-0472">Membrane</keyword>
<keyword evidence="1" id="KW-1133">Transmembrane helix</keyword>
<keyword evidence="1" id="KW-0812">Transmembrane</keyword>
<feature type="transmembrane region" description="Helical" evidence="1">
    <location>
        <begin position="190"/>
        <end position="209"/>
    </location>
</feature>
<protein>
    <recommendedName>
        <fullName evidence="4">DUF1385 domain-containing protein</fullName>
    </recommendedName>
</protein>